<evidence type="ECO:0000259" key="1">
    <source>
        <dbReference type="Pfam" id="PF12146"/>
    </source>
</evidence>
<protein>
    <submittedName>
        <fullName evidence="2">Alpha-beta hydrolase superfamily lysophospholipase</fullName>
    </submittedName>
</protein>
<name>A0ABU1ZP89_9BURK</name>
<feature type="domain" description="Serine aminopeptidase S33" evidence="1">
    <location>
        <begin position="31"/>
        <end position="264"/>
    </location>
</feature>
<dbReference type="InterPro" id="IPR029058">
    <property type="entry name" value="AB_hydrolase_fold"/>
</dbReference>
<dbReference type="SUPFAM" id="SSF53474">
    <property type="entry name" value="alpha/beta-Hydrolases"/>
    <property type="match status" value="1"/>
</dbReference>
<accession>A0ABU1ZP89</accession>
<dbReference type="RefSeq" id="WP_310343550.1">
    <property type="nucleotide sequence ID" value="NZ_JAVDXO010000005.1"/>
</dbReference>
<evidence type="ECO:0000313" key="2">
    <source>
        <dbReference type="EMBL" id="MDR7307357.1"/>
    </source>
</evidence>
<dbReference type="EMBL" id="JAVDXO010000005">
    <property type="protein sequence ID" value="MDR7307357.1"/>
    <property type="molecule type" value="Genomic_DNA"/>
</dbReference>
<dbReference type="Pfam" id="PF12146">
    <property type="entry name" value="Hydrolase_4"/>
    <property type="match status" value="1"/>
</dbReference>
<keyword evidence="2" id="KW-0378">Hydrolase</keyword>
<dbReference type="PANTHER" id="PTHR11614">
    <property type="entry name" value="PHOSPHOLIPASE-RELATED"/>
    <property type="match status" value="1"/>
</dbReference>
<evidence type="ECO:0000313" key="3">
    <source>
        <dbReference type="Proteomes" id="UP001268089"/>
    </source>
</evidence>
<proteinExistence type="predicted"/>
<dbReference type="Proteomes" id="UP001268089">
    <property type="component" value="Unassembled WGS sequence"/>
</dbReference>
<dbReference type="InterPro" id="IPR051044">
    <property type="entry name" value="MAG_DAG_Lipase"/>
</dbReference>
<keyword evidence="3" id="KW-1185">Reference proteome</keyword>
<reference evidence="2 3" key="1">
    <citation type="submission" date="2023-07" db="EMBL/GenBank/DDBJ databases">
        <title>Sorghum-associated microbial communities from plants grown in Nebraska, USA.</title>
        <authorList>
            <person name="Schachtman D."/>
        </authorList>
    </citation>
    <scope>NUCLEOTIDE SEQUENCE [LARGE SCALE GENOMIC DNA]</scope>
    <source>
        <strain evidence="2 3">BE308</strain>
    </source>
</reference>
<dbReference type="Gene3D" id="3.40.50.1820">
    <property type="entry name" value="alpha/beta hydrolase"/>
    <property type="match status" value="1"/>
</dbReference>
<dbReference type="GO" id="GO:0016787">
    <property type="term" value="F:hydrolase activity"/>
    <property type="evidence" value="ECO:0007669"/>
    <property type="project" value="UniProtKB-KW"/>
</dbReference>
<sequence length="280" mass="29779">MSSETTLTTFVASDGDNVVIQDWPLEPGVAARGTVVIVHGLGEHAGRYDHVARQLNAWGFAARGYDQCGHGESGGLPGSLPNDTRLLDDLADIVDSTRARMVPGTPLILLGHSMGGLVAGRFVSLGIRPVDALVMSSPALNPGLNAFQKLLVAVLPQLVPNLRVGNGLNASYISHDPAVVAAYKTDKLVHDRISARLARFIATAGPATVALAPKWTVPTLLMYAGSDRLVNPQGSRDFAAAAPAALVTTKGFDGLYHEIFNELDATEVFDTLHQWLVQRF</sequence>
<comment type="caution">
    <text evidence="2">The sequence shown here is derived from an EMBL/GenBank/DDBJ whole genome shotgun (WGS) entry which is preliminary data.</text>
</comment>
<gene>
    <name evidence="2" type="ORF">J2X15_002644</name>
</gene>
<organism evidence="2 3">
    <name type="scientific">Rhodoferax saidenbachensis</name>
    <dbReference type="NCBI Taxonomy" id="1484693"/>
    <lineage>
        <taxon>Bacteria</taxon>
        <taxon>Pseudomonadati</taxon>
        <taxon>Pseudomonadota</taxon>
        <taxon>Betaproteobacteria</taxon>
        <taxon>Burkholderiales</taxon>
        <taxon>Comamonadaceae</taxon>
        <taxon>Rhodoferax</taxon>
    </lineage>
</organism>
<dbReference type="InterPro" id="IPR022742">
    <property type="entry name" value="Hydrolase_4"/>
</dbReference>